<protein>
    <submittedName>
        <fullName evidence="2">Uncharacterized protein</fullName>
    </submittedName>
</protein>
<dbReference type="AlphaFoldDB" id="A0A1N6UE08"/>
<dbReference type="Proteomes" id="UP000186400">
    <property type="component" value="Unassembled WGS sequence"/>
</dbReference>
<evidence type="ECO:0000313" key="2">
    <source>
        <dbReference type="EMBL" id="SIQ63885.1"/>
    </source>
</evidence>
<sequence>MLHPSGKSLTPISRAGLPTDLATETSSVPRSQACEKIRYISERCVTILETSPYSTASSAPIQ</sequence>
<reference evidence="2 3" key="1">
    <citation type="submission" date="2017-01" db="EMBL/GenBank/DDBJ databases">
        <authorList>
            <person name="Mah S.A."/>
            <person name="Swanson W.J."/>
            <person name="Moy G.W."/>
            <person name="Vacquier V.D."/>
        </authorList>
    </citation>
    <scope>NUCLEOTIDE SEQUENCE [LARGE SCALE GENOMIC DNA]</scope>
    <source>
        <strain evidence="2 3">ASpG1</strain>
    </source>
</reference>
<keyword evidence="3" id="KW-1185">Reference proteome</keyword>
<name>A0A1N6UE08_9SPIO</name>
<dbReference type="EMBL" id="FTMS01000012">
    <property type="protein sequence ID" value="SIQ63885.1"/>
    <property type="molecule type" value="Genomic_DNA"/>
</dbReference>
<organism evidence="2 3">
    <name type="scientific">Alkalispirochaeta americana</name>
    <dbReference type="NCBI Taxonomy" id="159291"/>
    <lineage>
        <taxon>Bacteria</taxon>
        <taxon>Pseudomonadati</taxon>
        <taxon>Spirochaetota</taxon>
        <taxon>Spirochaetia</taxon>
        <taxon>Spirochaetales</taxon>
        <taxon>Spirochaetaceae</taxon>
        <taxon>Alkalispirochaeta</taxon>
    </lineage>
</organism>
<evidence type="ECO:0000313" key="3">
    <source>
        <dbReference type="Proteomes" id="UP000186400"/>
    </source>
</evidence>
<gene>
    <name evidence="2" type="ORF">SAMN05920897_11233</name>
</gene>
<proteinExistence type="predicted"/>
<accession>A0A1N6UE08</accession>
<evidence type="ECO:0000256" key="1">
    <source>
        <dbReference type="SAM" id="MobiDB-lite"/>
    </source>
</evidence>
<feature type="region of interest" description="Disordered" evidence="1">
    <location>
        <begin position="1"/>
        <end position="28"/>
    </location>
</feature>